<dbReference type="InterPro" id="IPR013216">
    <property type="entry name" value="Methyltransf_11"/>
</dbReference>
<dbReference type="Gene3D" id="3.40.50.150">
    <property type="entry name" value="Vaccinia Virus protein VP39"/>
    <property type="match status" value="1"/>
</dbReference>
<dbReference type="GO" id="GO:0032259">
    <property type="term" value="P:methylation"/>
    <property type="evidence" value="ECO:0007669"/>
    <property type="project" value="UniProtKB-KW"/>
</dbReference>
<keyword evidence="2" id="KW-0808">Transferase</keyword>
<dbReference type="PANTHER" id="PTHR43464">
    <property type="entry name" value="METHYLTRANSFERASE"/>
    <property type="match status" value="1"/>
</dbReference>
<keyword evidence="2" id="KW-0489">Methyltransferase</keyword>
<evidence type="ECO:0000313" key="3">
    <source>
        <dbReference type="Proteomes" id="UP000464178"/>
    </source>
</evidence>
<dbReference type="InterPro" id="IPR029063">
    <property type="entry name" value="SAM-dependent_MTases_sf"/>
</dbReference>
<name>A0A6P2CYA5_9BACT</name>
<feature type="domain" description="Methyltransferase type 11" evidence="1">
    <location>
        <begin position="79"/>
        <end position="166"/>
    </location>
</feature>
<dbReference type="PANTHER" id="PTHR43464:SF83">
    <property type="entry name" value="MALONYL-[ACYL-CARRIER PROTEIN] O-METHYLTRANSFERASE"/>
    <property type="match status" value="1"/>
</dbReference>
<evidence type="ECO:0000313" key="2">
    <source>
        <dbReference type="EMBL" id="VTR93889.1"/>
    </source>
</evidence>
<dbReference type="EMBL" id="LR593886">
    <property type="protein sequence ID" value="VTR93889.1"/>
    <property type="molecule type" value="Genomic_DNA"/>
</dbReference>
<dbReference type="GO" id="GO:0008757">
    <property type="term" value="F:S-adenosylmethionine-dependent methyltransferase activity"/>
    <property type="evidence" value="ECO:0007669"/>
    <property type="project" value="InterPro"/>
</dbReference>
<dbReference type="Pfam" id="PF08241">
    <property type="entry name" value="Methyltransf_11"/>
    <property type="match status" value="1"/>
</dbReference>
<accession>A0A6P2CYA5</accession>
<dbReference type="AlphaFoldDB" id="A0A6P2CYA5"/>
<dbReference type="SUPFAM" id="SSF53335">
    <property type="entry name" value="S-adenosyl-L-methionine-dependent methyltransferases"/>
    <property type="match status" value="1"/>
</dbReference>
<dbReference type="Proteomes" id="UP000464178">
    <property type="component" value="Chromosome"/>
</dbReference>
<evidence type="ECO:0000259" key="1">
    <source>
        <dbReference type="Pfam" id="PF08241"/>
    </source>
</evidence>
<dbReference type="RefSeq" id="WP_162668539.1">
    <property type="nucleotide sequence ID" value="NZ_LR593886.1"/>
</dbReference>
<proteinExistence type="predicted"/>
<reference evidence="2 3" key="1">
    <citation type="submission" date="2019-05" db="EMBL/GenBank/DDBJ databases">
        <authorList>
            <consortium name="Science for Life Laboratories"/>
        </authorList>
    </citation>
    <scope>NUCLEOTIDE SEQUENCE [LARGE SCALE GENOMIC DNA]</scope>
    <source>
        <strain evidence="2">Soil9</strain>
    </source>
</reference>
<protein>
    <recommendedName>
        <fullName evidence="1">Methyltransferase type 11 domain-containing protein</fullName>
    </recommendedName>
</protein>
<gene>
    <name evidence="2" type="ORF">SOIL9_38250</name>
</gene>
<dbReference type="CDD" id="cd02440">
    <property type="entry name" value="AdoMet_MTases"/>
    <property type="match status" value="1"/>
</dbReference>
<sequence length="220" mass="25756">MGQEINLLDRYPKSNRPIDDRGRLITEAHRSAARQFGVEYFDGDRLSGYGGYNYHPRFWTDTVCRFRDHYQLAPDAQLLDVGCAKGFMLHDFKLFMPELLVAGVDVSGYALERAREEVRPYLQQASADALPFPDNSFDLVISINTIHNLPLDRCKQSLREIQRVSRGRAFVTMDAWRNDAERERLLKWNLTALTYMHVDDWRRVFDEVGYTGDYYWFIAE</sequence>
<keyword evidence="3" id="KW-1185">Reference proteome</keyword>
<organism evidence="2 3">
    <name type="scientific">Gemmata massiliana</name>
    <dbReference type="NCBI Taxonomy" id="1210884"/>
    <lineage>
        <taxon>Bacteria</taxon>
        <taxon>Pseudomonadati</taxon>
        <taxon>Planctomycetota</taxon>
        <taxon>Planctomycetia</taxon>
        <taxon>Gemmatales</taxon>
        <taxon>Gemmataceae</taxon>
        <taxon>Gemmata</taxon>
    </lineage>
</organism>
<dbReference type="KEGG" id="gms:SOIL9_38250"/>